<evidence type="ECO:0000256" key="3">
    <source>
        <dbReference type="ARBA" id="ARBA00022527"/>
    </source>
</evidence>
<dbReference type="Proteomes" id="UP001059041">
    <property type="component" value="Linkage Group LG6"/>
</dbReference>
<dbReference type="PROSITE" id="PS50011">
    <property type="entry name" value="PROTEIN_KINASE_DOM"/>
    <property type="match status" value="1"/>
</dbReference>
<dbReference type="InterPro" id="IPR000719">
    <property type="entry name" value="Prot_kinase_dom"/>
</dbReference>
<keyword evidence="5 10" id="KW-0547">Nucleotide-binding</keyword>
<dbReference type="EMBL" id="JAFHDT010000006">
    <property type="protein sequence ID" value="KAI7808807.1"/>
    <property type="molecule type" value="Genomic_DNA"/>
</dbReference>
<dbReference type="GO" id="GO:0043066">
    <property type="term" value="P:negative regulation of apoptotic process"/>
    <property type="evidence" value="ECO:0007669"/>
    <property type="project" value="TreeGrafter"/>
</dbReference>
<dbReference type="AlphaFoldDB" id="A0A9W7WUS8"/>
<dbReference type="PROSITE" id="PS00107">
    <property type="entry name" value="PROTEIN_KINASE_ATP"/>
    <property type="match status" value="1"/>
</dbReference>
<evidence type="ECO:0000256" key="1">
    <source>
        <dbReference type="ARBA" id="ARBA00005505"/>
    </source>
</evidence>
<name>A0A9W7WUS8_TRIRA</name>
<feature type="region of interest" description="Disordered" evidence="12">
    <location>
        <begin position="1"/>
        <end position="49"/>
    </location>
</feature>
<comment type="similarity">
    <text evidence="1">Belongs to the protein kinase superfamily. CAMK Ser/Thr protein kinase family. PIM subfamily.</text>
</comment>
<dbReference type="InterPro" id="IPR051138">
    <property type="entry name" value="PIM_Ser/Thr_kinase"/>
</dbReference>
<evidence type="ECO:0000256" key="10">
    <source>
        <dbReference type="PROSITE-ProRule" id="PRU10141"/>
    </source>
</evidence>
<evidence type="ECO:0000256" key="4">
    <source>
        <dbReference type="ARBA" id="ARBA00022679"/>
    </source>
</evidence>
<dbReference type="PROSITE" id="PS00108">
    <property type="entry name" value="PROTEIN_KINASE_ST"/>
    <property type="match status" value="1"/>
</dbReference>
<sequence>PFRGSEARGTKRHRSRSPLTRPGQEDEGRKWSDRFPEPLSKPSQSKQQSVITAPLSLELQASPVSTSKFDGDEVRGLPYIQGPKLGEGGYGTVYAGTRISDGLEVAIKYVSKESAEKVYSQTFPSLQGSMPLEVALMLLVSSPPACPNIVRILDWFEQPKHYVMIMERPDPCEDLLTYSDRNEDIDEEMAKPVILQLVNALKHCESRGVMHRDVKPENVLICTDTGELKLLDFGCGDFLKDSYEEYAGTAIFAPPELFRSGQYQARSTTVWSVGITLYEVLFGSVPFSTIQKIIKQRLSLPTFLSKECRHLLRWCLRKTPDKRPSLEEIEHHPWFQ</sequence>
<feature type="binding site" evidence="10">
    <location>
        <position position="108"/>
    </location>
    <ligand>
        <name>ATP</name>
        <dbReference type="ChEBI" id="CHEBI:30616"/>
    </ligand>
</feature>
<feature type="compositionally biased region" description="Basic and acidic residues" evidence="12">
    <location>
        <begin position="23"/>
        <end position="36"/>
    </location>
</feature>
<comment type="catalytic activity">
    <reaction evidence="9">
        <text>L-seryl-[protein] + ATP = O-phospho-L-seryl-[protein] + ADP + H(+)</text>
        <dbReference type="Rhea" id="RHEA:17989"/>
        <dbReference type="Rhea" id="RHEA-COMP:9863"/>
        <dbReference type="Rhea" id="RHEA-COMP:11604"/>
        <dbReference type="ChEBI" id="CHEBI:15378"/>
        <dbReference type="ChEBI" id="CHEBI:29999"/>
        <dbReference type="ChEBI" id="CHEBI:30616"/>
        <dbReference type="ChEBI" id="CHEBI:83421"/>
        <dbReference type="ChEBI" id="CHEBI:456216"/>
        <dbReference type="EC" id="2.7.11.1"/>
    </reaction>
</comment>
<dbReference type="GO" id="GO:0005737">
    <property type="term" value="C:cytoplasm"/>
    <property type="evidence" value="ECO:0007669"/>
    <property type="project" value="TreeGrafter"/>
</dbReference>
<dbReference type="PANTHER" id="PTHR22984:SF11">
    <property type="entry name" value="AURORA KINASE-RELATED"/>
    <property type="match status" value="1"/>
</dbReference>
<dbReference type="SUPFAM" id="SSF56112">
    <property type="entry name" value="Protein kinase-like (PK-like)"/>
    <property type="match status" value="1"/>
</dbReference>
<dbReference type="InterPro" id="IPR017441">
    <property type="entry name" value="Protein_kinase_ATP_BS"/>
</dbReference>
<protein>
    <recommendedName>
        <fullName evidence="2">non-specific serine/threonine protein kinase</fullName>
        <ecNumber evidence="2">2.7.11.1</ecNumber>
    </recommendedName>
</protein>
<dbReference type="Gene3D" id="3.30.200.20">
    <property type="entry name" value="Phosphorylase Kinase, domain 1"/>
    <property type="match status" value="1"/>
</dbReference>
<dbReference type="InterPro" id="IPR011009">
    <property type="entry name" value="Kinase-like_dom_sf"/>
</dbReference>
<gene>
    <name evidence="14" type="ORF">IRJ41_015374</name>
</gene>
<keyword evidence="4" id="KW-0808">Transferase</keyword>
<comment type="catalytic activity">
    <reaction evidence="8">
        <text>L-threonyl-[protein] + ATP = O-phospho-L-threonyl-[protein] + ADP + H(+)</text>
        <dbReference type="Rhea" id="RHEA:46608"/>
        <dbReference type="Rhea" id="RHEA-COMP:11060"/>
        <dbReference type="Rhea" id="RHEA-COMP:11605"/>
        <dbReference type="ChEBI" id="CHEBI:15378"/>
        <dbReference type="ChEBI" id="CHEBI:30013"/>
        <dbReference type="ChEBI" id="CHEBI:30616"/>
        <dbReference type="ChEBI" id="CHEBI:61977"/>
        <dbReference type="ChEBI" id="CHEBI:456216"/>
        <dbReference type="EC" id="2.7.11.1"/>
    </reaction>
</comment>
<dbReference type="SMART" id="SM00220">
    <property type="entry name" value="S_TKc"/>
    <property type="match status" value="1"/>
</dbReference>
<accession>A0A9W7WUS8</accession>
<evidence type="ECO:0000256" key="5">
    <source>
        <dbReference type="ARBA" id="ARBA00022741"/>
    </source>
</evidence>
<dbReference type="GO" id="GO:0007346">
    <property type="term" value="P:regulation of mitotic cell cycle"/>
    <property type="evidence" value="ECO:0007669"/>
    <property type="project" value="TreeGrafter"/>
</dbReference>
<organism evidence="14 15">
    <name type="scientific">Triplophysa rosa</name>
    <name type="common">Cave loach</name>
    <dbReference type="NCBI Taxonomy" id="992332"/>
    <lineage>
        <taxon>Eukaryota</taxon>
        <taxon>Metazoa</taxon>
        <taxon>Chordata</taxon>
        <taxon>Craniata</taxon>
        <taxon>Vertebrata</taxon>
        <taxon>Euteleostomi</taxon>
        <taxon>Actinopterygii</taxon>
        <taxon>Neopterygii</taxon>
        <taxon>Teleostei</taxon>
        <taxon>Ostariophysi</taxon>
        <taxon>Cypriniformes</taxon>
        <taxon>Nemacheilidae</taxon>
        <taxon>Triplophysa</taxon>
    </lineage>
</organism>
<proteinExistence type="inferred from homology"/>
<feature type="compositionally biased region" description="Low complexity" evidence="12">
    <location>
        <begin position="40"/>
        <end position="49"/>
    </location>
</feature>
<evidence type="ECO:0000256" key="12">
    <source>
        <dbReference type="SAM" id="MobiDB-lite"/>
    </source>
</evidence>
<evidence type="ECO:0000259" key="13">
    <source>
        <dbReference type="PROSITE" id="PS50011"/>
    </source>
</evidence>
<evidence type="ECO:0000256" key="6">
    <source>
        <dbReference type="ARBA" id="ARBA00022777"/>
    </source>
</evidence>
<dbReference type="PANTHER" id="PTHR22984">
    <property type="entry name" value="SERINE/THREONINE-PROTEIN KINASE PIM"/>
    <property type="match status" value="1"/>
</dbReference>
<evidence type="ECO:0000313" key="15">
    <source>
        <dbReference type="Proteomes" id="UP001059041"/>
    </source>
</evidence>
<keyword evidence="6" id="KW-0418">Kinase</keyword>
<keyword evidence="7 10" id="KW-0067">ATP-binding</keyword>
<reference evidence="14" key="1">
    <citation type="submission" date="2021-02" db="EMBL/GenBank/DDBJ databases">
        <title>Comparative genomics reveals that relaxation of natural selection precedes convergent phenotypic evolution of cavefish.</title>
        <authorList>
            <person name="Peng Z."/>
        </authorList>
    </citation>
    <scope>NUCLEOTIDE SEQUENCE</scope>
    <source>
        <tissue evidence="14">Muscle</tissue>
    </source>
</reference>
<evidence type="ECO:0000313" key="14">
    <source>
        <dbReference type="EMBL" id="KAI7808807.1"/>
    </source>
</evidence>
<keyword evidence="3 11" id="KW-0723">Serine/threonine-protein kinase</keyword>
<evidence type="ECO:0000256" key="7">
    <source>
        <dbReference type="ARBA" id="ARBA00022840"/>
    </source>
</evidence>
<feature type="domain" description="Protein kinase" evidence="13">
    <location>
        <begin position="79"/>
        <end position="335"/>
    </location>
</feature>
<evidence type="ECO:0000256" key="11">
    <source>
        <dbReference type="RuleBase" id="RU000304"/>
    </source>
</evidence>
<dbReference type="GO" id="GO:0004674">
    <property type="term" value="F:protein serine/threonine kinase activity"/>
    <property type="evidence" value="ECO:0007669"/>
    <property type="project" value="UniProtKB-KW"/>
</dbReference>
<keyword evidence="15" id="KW-1185">Reference proteome</keyword>
<dbReference type="Gene3D" id="1.10.510.10">
    <property type="entry name" value="Transferase(Phosphotransferase) domain 1"/>
    <property type="match status" value="1"/>
</dbReference>
<evidence type="ECO:0000256" key="2">
    <source>
        <dbReference type="ARBA" id="ARBA00012513"/>
    </source>
</evidence>
<comment type="caution">
    <text evidence="14">The sequence shown here is derived from an EMBL/GenBank/DDBJ whole genome shotgun (WGS) entry which is preliminary data.</text>
</comment>
<dbReference type="Pfam" id="PF00069">
    <property type="entry name" value="Pkinase"/>
    <property type="match status" value="1"/>
</dbReference>
<dbReference type="EC" id="2.7.11.1" evidence="2"/>
<dbReference type="GO" id="GO:0005524">
    <property type="term" value="F:ATP binding"/>
    <property type="evidence" value="ECO:0007669"/>
    <property type="project" value="UniProtKB-UniRule"/>
</dbReference>
<dbReference type="InterPro" id="IPR008271">
    <property type="entry name" value="Ser/Thr_kinase_AS"/>
</dbReference>
<evidence type="ECO:0000256" key="9">
    <source>
        <dbReference type="ARBA" id="ARBA00048679"/>
    </source>
</evidence>
<feature type="non-terminal residue" evidence="14">
    <location>
        <position position="336"/>
    </location>
</feature>
<evidence type="ECO:0000256" key="8">
    <source>
        <dbReference type="ARBA" id="ARBA00047899"/>
    </source>
</evidence>